<reference evidence="4 5" key="1">
    <citation type="submission" date="2015-01" db="EMBL/GenBank/DDBJ databases">
        <title>Evolution of Trichinella species and genotypes.</title>
        <authorList>
            <person name="Korhonen P.K."/>
            <person name="Edoardo P."/>
            <person name="Giuseppe L.R."/>
            <person name="Gasser R.B."/>
        </authorList>
    </citation>
    <scope>NUCLEOTIDE SEQUENCE [LARGE SCALE GENOMIC DNA]</scope>
    <source>
        <strain evidence="1">ISS13</strain>
        <strain evidence="3">ISS176</strain>
        <strain evidence="2">ISS588</strain>
    </source>
</reference>
<dbReference type="Proteomes" id="UP000054826">
    <property type="component" value="Unassembled WGS sequence"/>
</dbReference>
<organism evidence="2 5">
    <name type="scientific">Trichinella pseudospiralis</name>
    <name type="common">Parasitic roundworm</name>
    <dbReference type="NCBI Taxonomy" id="6337"/>
    <lineage>
        <taxon>Eukaryota</taxon>
        <taxon>Metazoa</taxon>
        <taxon>Ecdysozoa</taxon>
        <taxon>Nematoda</taxon>
        <taxon>Enoplea</taxon>
        <taxon>Dorylaimia</taxon>
        <taxon>Trichinellida</taxon>
        <taxon>Trichinellidae</taxon>
        <taxon>Trichinella</taxon>
    </lineage>
</organism>
<proteinExistence type="predicted"/>
<dbReference type="Proteomes" id="UP000054805">
    <property type="component" value="Unassembled WGS sequence"/>
</dbReference>
<dbReference type="Proteomes" id="UP000054632">
    <property type="component" value="Unassembled WGS sequence"/>
</dbReference>
<dbReference type="EMBL" id="JYDR01000061">
    <property type="protein sequence ID" value="KRY71231.1"/>
    <property type="molecule type" value="Genomic_DNA"/>
</dbReference>
<comment type="caution">
    <text evidence="2">The sequence shown here is derived from an EMBL/GenBank/DDBJ whole genome shotgun (WGS) entry which is preliminary data.</text>
</comment>
<evidence type="ECO:0000313" key="4">
    <source>
        <dbReference type="Proteomes" id="UP000054632"/>
    </source>
</evidence>
<keyword evidence="5" id="KW-1185">Reference proteome</keyword>
<evidence type="ECO:0000313" key="1">
    <source>
        <dbReference type="EMBL" id="KRY71231.1"/>
    </source>
</evidence>
<name>A0A0V1IH19_TRIPS</name>
<evidence type="ECO:0000313" key="3">
    <source>
        <dbReference type="EMBL" id="KRZ28167.1"/>
    </source>
</evidence>
<evidence type="ECO:0000313" key="2">
    <source>
        <dbReference type="EMBL" id="KRZ22047.1"/>
    </source>
</evidence>
<evidence type="ECO:0000313" key="5">
    <source>
        <dbReference type="Proteomes" id="UP000054805"/>
    </source>
</evidence>
<protein>
    <submittedName>
        <fullName evidence="2">Uncharacterized protein</fullName>
    </submittedName>
</protein>
<dbReference type="EMBL" id="JYDV01000157">
    <property type="protein sequence ID" value="KRZ28167.1"/>
    <property type="molecule type" value="Genomic_DNA"/>
</dbReference>
<sequence>MNIAIIITLLTSFRQRKDENYTTVNNKDICFASVCDGELLKNNPSSNFAVDAIAAEITIFCYFCLTRYAWGSVLQLWSN</sequence>
<accession>A0A0V1IH19</accession>
<gene>
    <name evidence="1" type="ORF">T4A_5575</name>
    <name evidence="2" type="ORF">T4B_6956</name>
    <name evidence="3" type="ORF">T4C_5527</name>
</gene>
<dbReference type="AlphaFoldDB" id="A0A0V1IH19"/>
<dbReference type="EMBL" id="JYDS01000185">
    <property type="protein sequence ID" value="KRZ22047.1"/>
    <property type="molecule type" value="Genomic_DNA"/>
</dbReference>